<dbReference type="EMBL" id="CP119075">
    <property type="protein sequence ID" value="WED65928.1"/>
    <property type="molecule type" value="Genomic_DNA"/>
</dbReference>
<dbReference type="PANTHER" id="PTHR14359">
    <property type="entry name" value="HOMO-OLIGOMERIC FLAVIN CONTAINING CYS DECARBOXYLASE FAMILY"/>
    <property type="match status" value="1"/>
</dbReference>
<dbReference type="Gene3D" id="3.40.50.1950">
    <property type="entry name" value="Flavin prenyltransferase-like"/>
    <property type="match status" value="1"/>
</dbReference>
<dbReference type="InterPro" id="IPR003382">
    <property type="entry name" value="Flavoprotein"/>
</dbReference>
<dbReference type="GO" id="GO:0071513">
    <property type="term" value="C:phosphopantothenoylcysteine decarboxylase complex"/>
    <property type="evidence" value="ECO:0007669"/>
    <property type="project" value="TreeGrafter"/>
</dbReference>
<name>A0AAF0CQ01_9BACT</name>
<dbReference type="KEGG" id="slom:PXH66_03575"/>
<sequence>MSSPIAGKRIILGISGSIAAYKAADLVSQLRKREAEVFPVLTRGGAEFITPLTLQTLARQPVSVDLWKEGQGWQPGHVELADKADLMVVAPATADVIAQFAHGLAPDYLGSLHLVARCPVLIAPAMNGKMWEHPATVANVAVLKSRGVHFIGPEDGMLACGYEGAGRLWPVEGIVEKIENLLLASPAS</sequence>
<dbReference type="SUPFAM" id="SSF52507">
    <property type="entry name" value="Homo-oligomeric flavin-containing Cys decarboxylases, HFCD"/>
    <property type="match status" value="1"/>
</dbReference>
<dbReference type="Proteomes" id="UP001218638">
    <property type="component" value="Chromosome"/>
</dbReference>
<accession>A0AAF0CQ01</accession>
<evidence type="ECO:0000313" key="3">
    <source>
        <dbReference type="Proteomes" id="UP001218638"/>
    </source>
</evidence>
<dbReference type="GO" id="GO:0010181">
    <property type="term" value="F:FMN binding"/>
    <property type="evidence" value="ECO:0007669"/>
    <property type="project" value="TreeGrafter"/>
</dbReference>
<dbReference type="GO" id="GO:0015937">
    <property type="term" value="P:coenzyme A biosynthetic process"/>
    <property type="evidence" value="ECO:0007669"/>
    <property type="project" value="TreeGrafter"/>
</dbReference>
<dbReference type="Pfam" id="PF02441">
    <property type="entry name" value="Flavoprotein"/>
    <property type="match status" value="1"/>
</dbReference>
<reference evidence="2" key="1">
    <citation type="submission" date="2023-03" db="EMBL/GenBank/DDBJ databases">
        <title>Lomoglobus Profundus gen. nov., sp. nov., a novel member of the phylum Verrucomicrobia, isolated from deep-marine sediment of South China Sea.</title>
        <authorList>
            <person name="Ahmad T."/>
            <person name="Ishaq S.E."/>
            <person name="Wang F."/>
        </authorList>
    </citation>
    <scope>NUCLEOTIDE SEQUENCE</scope>
    <source>
        <strain evidence="2">LMO-M01</strain>
    </source>
</reference>
<dbReference type="GO" id="GO:0004633">
    <property type="term" value="F:phosphopantothenoylcysteine decarboxylase activity"/>
    <property type="evidence" value="ECO:0007669"/>
    <property type="project" value="TreeGrafter"/>
</dbReference>
<keyword evidence="3" id="KW-1185">Reference proteome</keyword>
<protein>
    <submittedName>
        <fullName evidence="2">Flavoprotein</fullName>
    </submittedName>
</protein>
<evidence type="ECO:0000259" key="1">
    <source>
        <dbReference type="Pfam" id="PF02441"/>
    </source>
</evidence>
<evidence type="ECO:0000313" key="2">
    <source>
        <dbReference type="EMBL" id="WED65928.1"/>
    </source>
</evidence>
<dbReference type="RefSeq" id="WP_330927790.1">
    <property type="nucleotide sequence ID" value="NZ_CP119075.1"/>
</dbReference>
<dbReference type="InterPro" id="IPR036551">
    <property type="entry name" value="Flavin_trans-like"/>
</dbReference>
<dbReference type="PANTHER" id="PTHR14359:SF6">
    <property type="entry name" value="PHOSPHOPANTOTHENOYLCYSTEINE DECARBOXYLASE"/>
    <property type="match status" value="1"/>
</dbReference>
<gene>
    <name evidence="2" type="ORF">PXH66_03575</name>
</gene>
<feature type="domain" description="Flavoprotein" evidence="1">
    <location>
        <begin position="8"/>
        <end position="180"/>
    </location>
</feature>
<proteinExistence type="predicted"/>
<organism evidence="2 3">
    <name type="scientific">Synoicihabitans lomoniglobus</name>
    <dbReference type="NCBI Taxonomy" id="2909285"/>
    <lineage>
        <taxon>Bacteria</taxon>
        <taxon>Pseudomonadati</taxon>
        <taxon>Verrucomicrobiota</taxon>
        <taxon>Opitutia</taxon>
        <taxon>Opitutales</taxon>
        <taxon>Opitutaceae</taxon>
        <taxon>Synoicihabitans</taxon>
    </lineage>
</organism>
<dbReference type="AlphaFoldDB" id="A0AAF0CQ01"/>